<evidence type="ECO:0000256" key="3">
    <source>
        <dbReference type="ARBA" id="ARBA00022475"/>
    </source>
</evidence>
<feature type="transmembrane region" description="Helical" evidence="7">
    <location>
        <begin position="78"/>
        <end position="102"/>
    </location>
</feature>
<feature type="transmembrane region" description="Helical" evidence="7">
    <location>
        <begin position="240"/>
        <end position="267"/>
    </location>
</feature>
<proteinExistence type="inferred from homology"/>
<dbReference type="RefSeq" id="WP_320217657.1">
    <property type="nucleotide sequence ID" value="NZ_JAVIIS010000076.1"/>
</dbReference>
<reference evidence="9 10" key="1">
    <citation type="submission" date="2023-08" db="EMBL/GenBank/DDBJ databases">
        <title>Implementing the SeqCode for naming new Mesorhizobium species isolated from Vachellia karroo root nodules.</title>
        <authorList>
            <person name="Van Lill M."/>
        </authorList>
    </citation>
    <scope>NUCLEOTIDE SEQUENCE [LARGE SCALE GENOMIC DNA]</scope>
    <source>
        <strain evidence="9 10">VK3E</strain>
    </source>
</reference>
<dbReference type="CDD" id="cd06261">
    <property type="entry name" value="TM_PBP2"/>
    <property type="match status" value="1"/>
</dbReference>
<dbReference type="Proteomes" id="UP001272097">
    <property type="component" value="Unassembled WGS sequence"/>
</dbReference>
<dbReference type="PANTHER" id="PTHR43386:SF25">
    <property type="entry name" value="PEPTIDE ABC TRANSPORTER PERMEASE PROTEIN"/>
    <property type="match status" value="1"/>
</dbReference>
<feature type="domain" description="ABC transmembrane type-1" evidence="8">
    <location>
        <begin position="74"/>
        <end position="267"/>
    </location>
</feature>
<dbReference type="Gene3D" id="1.10.3720.10">
    <property type="entry name" value="MetI-like"/>
    <property type="match status" value="1"/>
</dbReference>
<feature type="transmembrane region" description="Helical" evidence="7">
    <location>
        <begin position="122"/>
        <end position="147"/>
    </location>
</feature>
<dbReference type="EMBL" id="JAVIIS010000076">
    <property type="protein sequence ID" value="MDX8443674.1"/>
    <property type="molecule type" value="Genomic_DNA"/>
</dbReference>
<feature type="transmembrane region" description="Helical" evidence="7">
    <location>
        <begin position="15"/>
        <end position="36"/>
    </location>
</feature>
<evidence type="ECO:0000256" key="6">
    <source>
        <dbReference type="ARBA" id="ARBA00023136"/>
    </source>
</evidence>
<organism evidence="9 10">
    <name type="scientific">Mesorhizobium australafricanum</name>
    <dbReference type="NCBI Taxonomy" id="3072311"/>
    <lineage>
        <taxon>Bacteria</taxon>
        <taxon>Pseudomonadati</taxon>
        <taxon>Pseudomonadota</taxon>
        <taxon>Alphaproteobacteria</taxon>
        <taxon>Hyphomicrobiales</taxon>
        <taxon>Phyllobacteriaceae</taxon>
        <taxon>Mesorhizobium</taxon>
    </lineage>
</organism>
<comment type="similarity">
    <text evidence="7">Belongs to the binding-protein-dependent transport system permease family.</text>
</comment>
<dbReference type="PROSITE" id="PS50928">
    <property type="entry name" value="ABC_TM1"/>
    <property type="match status" value="1"/>
</dbReference>
<evidence type="ECO:0000313" key="10">
    <source>
        <dbReference type="Proteomes" id="UP001272097"/>
    </source>
</evidence>
<evidence type="ECO:0000259" key="8">
    <source>
        <dbReference type="PROSITE" id="PS50928"/>
    </source>
</evidence>
<evidence type="ECO:0000256" key="7">
    <source>
        <dbReference type="RuleBase" id="RU363032"/>
    </source>
</evidence>
<keyword evidence="6 7" id="KW-0472">Membrane</keyword>
<keyword evidence="5 7" id="KW-1133">Transmembrane helix</keyword>
<dbReference type="InterPro" id="IPR000515">
    <property type="entry name" value="MetI-like"/>
</dbReference>
<keyword evidence="4 7" id="KW-0812">Transmembrane</keyword>
<dbReference type="SUPFAM" id="SSF161098">
    <property type="entry name" value="MetI-like"/>
    <property type="match status" value="1"/>
</dbReference>
<comment type="subcellular location">
    <subcellularLocation>
        <location evidence="1 7">Cell membrane</location>
        <topology evidence="1 7">Multi-pass membrane protein</topology>
    </subcellularLocation>
</comment>
<dbReference type="Pfam" id="PF00528">
    <property type="entry name" value="BPD_transp_1"/>
    <property type="match status" value="1"/>
</dbReference>
<dbReference type="InterPro" id="IPR035906">
    <property type="entry name" value="MetI-like_sf"/>
</dbReference>
<dbReference type="PANTHER" id="PTHR43386">
    <property type="entry name" value="OLIGOPEPTIDE TRANSPORT SYSTEM PERMEASE PROTEIN APPC"/>
    <property type="match status" value="1"/>
</dbReference>
<sequence>MLTQSRNKRSFPWRIRIAISVIAVYVVVALFAPLLAPYGQTEIVGRQFMGWSSHFLMGTDNLGRDVASRLIWGARNSVGIALVTTLLTFFIGVVFGLLAAALDGWVDHVLSRIVDVIMAIPSLIASLMMLTIFGTSVLTLVLVIAVLESTRVFRLARAVALGVVVQDYFVVAKMRKESALYLIREEILPNVLPPLAVEFGLRFCFVFLFISALSFLGLGLQPPLADWGSMVRENAMMISFLIFTPLVPAGAIAVLTIAINSVVDWVLDRSRKSRL</sequence>
<evidence type="ECO:0000313" key="9">
    <source>
        <dbReference type="EMBL" id="MDX8443674.1"/>
    </source>
</evidence>
<protein>
    <submittedName>
        <fullName evidence="9">ABC transporter permease</fullName>
    </submittedName>
</protein>
<evidence type="ECO:0000256" key="5">
    <source>
        <dbReference type="ARBA" id="ARBA00022989"/>
    </source>
</evidence>
<dbReference type="InterPro" id="IPR050366">
    <property type="entry name" value="BP-dependent_transpt_permease"/>
</dbReference>
<keyword evidence="10" id="KW-1185">Reference proteome</keyword>
<gene>
    <name evidence="9" type="ORF">RFM51_29330</name>
</gene>
<evidence type="ECO:0000256" key="4">
    <source>
        <dbReference type="ARBA" id="ARBA00022692"/>
    </source>
</evidence>
<feature type="transmembrane region" description="Helical" evidence="7">
    <location>
        <begin position="199"/>
        <end position="220"/>
    </location>
</feature>
<comment type="caution">
    <text evidence="9">The sequence shown here is derived from an EMBL/GenBank/DDBJ whole genome shotgun (WGS) entry which is preliminary data.</text>
</comment>
<evidence type="ECO:0000256" key="2">
    <source>
        <dbReference type="ARBA" id="ARBA00022448"/>
    </source>
</evidence>
<keyword evidence="3" id="KW-1003">Cell membrane</keyword>
<name>A0ABU4X6I4_9HYPH</name>
<keyword evidence="2 7" id="KW-0813">Transport</keyword>
<accession>A0ABU4X6I4</accession>
<evidence type="ECO:0000256" key="1">
    <source>
        <dbReference type="ARBA" id="ARBA00004651"/>
    </source>
</evidence>